<organism evidence="2 3">
    <name type="scientific">Neurospora tetraspora</name>
    <dbReference type="NCBI Taxonomy" id="94610"/>
    <lineage>
        <taxon>Eukaryota</taxon>
        <taxon>Fungi</taxon>
        <taxon>Dikarya</taxon>
        <taxon>Ascomycota</taxon>
        <taxon>Pezizomycotina</taxon>
        <taxon>Sordariomycetes</taxon>
        <taxon>Sordariomycetidae</taxon>
        <taxon>Sordariales</taxon>
        <taxon>Sordariaceae</taxon>
        <taxon>Neurospora</taxon>
    </lineage>
</organism>
<protein>
    <submittedName>
        <fullName evidence="2">Uncharacterized protein</fullName>
    </submittedName>
</protein>
<dbReference type="Proteomes" id="UP001278500">
    <property type="component" value="Unassembled WGS sequence"/>
</dbReference>
<feature type="compositionally biased region" description="Polar residues" evidence="1">
    <location>
        <begin position="1"/>
        <end position="15"/>
    </location>
</feature>
<gene>
    <name evidence="2" type="ORF">B0H65DRAFT_545703</name>
</gene>
<evidence type="ECO:0000313" key="2">
    <source>
        <dbReference type="EMBL" id="KAK3350592.1"/>
    </source>
</evidence>
<dbReference type="EMBL" id="JAUEPP010000002">
    <property type="protein sequence ID" value="KAK3350592.1"/>
    <property type="molecule type" value="Genomic_DNA"/>
</dbReference>
<evidence type="ECO:0000313" key="3">
    <source>
        <dbReference type="Proteomes" id="UP001278500"/>
    </source>
</evidence>
<name>A0AAE0JKE0_9PEZI</name>
<proteinExistence type="predicted"/>
<comment type="caution">
    <text evidence="2">The sequence shown here is derived from an EMBL/GenBank/DDBJ whole genome shotgun (WGS) entry which is preliminary data.</text>
</comment>
<feature type="region of interest" description="Disordered" evidence="1">
    <location>
        <begin position="1"/>
        <end position="35"/>
    </location>
</feature>
<reference evidence="2" key="1">
    <citation type="journal article" date="2023" name="Mol. Phylogenet. Evol.">
        <title>Genome-scale phylogeny and comparative genomics of the fungal order Sordariales.</title>
        <authorList>
            <person name="Hensen N."/>
            <person name="Bonometti L."/>
            <person name="Westerberg I."/>
            <person name="Brannstrom I.O."/>
            <person name="Guillou S."/>
            <person name="Cros-Aarteil S."/>
            <person name="Calhoun S."/>
            <person name="Haridas S."/>
            <person name="Kuo A."/>
            <person name="Mondo S."/>
            <person name="Pangilinan J."/>
            <person name="Riley R."/>
            <person name="LaButti K."/>
            <person name="Andreopoulos B."/>
            <person name="Lipzen A."/>
            <person name="Chen C."/>
            <person name="Yan M."/>
            <person name="Daum C."/>
            <person name="Ng V."/>
            <person name="Clum A."/>
            <person name="Steindorff A."/>
            <person name="Ohm R.A."/>
            <person name="Martin F."/>
            <person name="Silar P."/>
            <person name="Natvig D.O."/>
            <person name="Lalanne C."/>
            <person name="Gautier V."/>
            <person name="Ament-Velasquez S.L."/>
            <person name="Kruys A."/>
            <person name="Hutchinson M.I."/>
            <person name="Powell A.J."/>
            <person name="Barry K."/>
            <person name="Miller A.N."/>
            <person name="Grigoriev I.V."/>
            <person name="Debuchy R."/>
            <person name="Gladieux P."/>
            <person name="Hiltunen Thoren M."/>
            <person name="Johannesson H."/>
        </authorList>
    </citation>
    <scope>NUCLEOTIDE SEQUENCE</scope>
    <source>
        <strain evidence="2">CBS 560.94</strain>
    </source>
</reference>
<keyword evidence="3" id="KW-1185">Reference proteome</keyword>
<reference evidence="2" key="2">
    <citation type="submission" date="2023-06" db="EMBL/GenBank/DDBJ databases">
        <authorList>
            <consortium name="Lawrence Berkeley National Laboratory"/>
            <person name="Haridas S."/>
            <person name="Hensen N."/>
            <person name="Bonometti L."/>
            <person name="Westerberg I."/>
            <person name="Brannstrom I.O."/>
            <person name="Guillou S."/>
            <person name="Cros-Aarteil S."/>
            <person name="Calhoun S."/>
            <person name="Kuo A."/>
            <person name="Mondo S."/>
            <person name="Pangilinan J."/>
            <person name="Riley R."/>
            <person name="Labutti K."/>
            <person name="Andreopoulos B."/>
            <person name="Lipzen A."/>
            <person name="Chen C."/>
            <person name="Yanf M."/>
            <person name="Daum C."/>
            <person name="Ng V."/>
            <person name="Clum A."/>
            <person name="Steindorff A."/>
            <person name="Ohm R."/>
            <person name="Martin F."/>
            <person name="Silar P."/>
            <person name="Natvig D."/>
            <person name="Lalanne C."/>
            <person name="Gautier V."/>
            <person name="Ament-Velasquez S.L."/>
            <person name="Kruys A."/>
            <person name="Hutchinson M.I."/>
            <person name="Powell A.J."/>
            <person name="Barry K."/>
            <person name="Miller A.N."/>
            <person name="Grigoriev I.V."/>
            <person name="Debuchy R."/>
            <person name="Gladieux P."/>
            <person name="Thoren M.H."/>
            <person name="Johannesson H."/>
        </authorList>
    </citation>
    <scope>NUCLEOTIDE SEQUENCE</scope>
    <source>
        <strain evidence="2">CBS 560.94</strain>
    </source>
</reference>
<accession>A0AAE0JKE0</accession>
<sequence length="73" mass="7695">MSRDTQNAQYAQISRNLPPHVATTTNGVPEGGFGRKDIWETEGGHLVGGGVNLSASGAWGYVNLTMVVRPPTA</sequence>
<dbReference type="RefSeq" id="XP_062683887.1">
    <property type="nucleotide sequence ID" value="XM_062829403.1"/>
</dbReference>
<dbReference type="GeneID" id="87866557"/>
<dbReference type="AlphaFoldDB" id="A0AAE0JKE0"/>
<evidence type="ECO:0000256" key="1">
    <source>
        <dbReference type="SAM" id="MobiDB-lite"/>
    </source>
</evidence>